<keyword evidence="2" id="KW-0472">Membrane</keyword>
<feature type="compositionally biased region" description="Low complexity" evidence="1">
    <location>
        <begin position="284"/>
        <end position="300"/>
    </location>
</feature>
<keyword evidence="4" id="KW-1185">Reference proteome</keyword>
<sequence>MEDTDPYITKYQQSLAPQVPLNHANPSKFYTQFLYKAVIVSVFLALVPLFPSQAPEFINQTLHNRSWELLQLIFVGIAVSYGLFSKRNDETEKEHGSKFDNAQSYVSRLLQVSSVFDDETENPSVSDENKIQTWSSQYYRGEPVVVVAPETSVLDENRGASSLVEKPLLLPIRSLKTAVSNPDLAESMNDSSCINGSLSRSSSKSGSKRLSRNSTKSRSGEFVGASPPELKEIVEENVVLRSPIPWRTRSGRMEMKEDVDYPPLYSLPPSMEHSEFNRLESRSFRSQSSKSSRSNSTSPSPKILSHSPSFSSELLAKSVEDTVRKKTYHKSSTPPPPPPPPPPPFIRKSPLVKSSSSAIYDEGLLEKELKRSVRSVPKEFNGRSDREELLNRANPETEWTRTYSDGSLTRKSVRAVRPGEPPMGTAKSRSFNEDLLKELETNFKERKRHTPVLPKEEKKEIMEEVAVETDEDSESEDYDYFEENPVNEEVASNSVSDGGPDVDKKADEFIAKFREQIRLQRIASIRKSTGQLPRNSLR</sequence>
<dbReference type="PANTHER" id="PTHR34059">
    <property type="entry name" value="EXPRESSED PROTEIN"/>
    <property type="match status" value="1"/>
</dbReference>
<feature type="region of interest" description="Disordered" evidence="1">
    <location>
        <begin position="183"/>
        <end position="225"/>
    </location>
</feature>
<dbReference type="InterPro" id="IPR008480">
    <property type="entry name" value="DUF761_pln"/>
</dbReference>
<dbReference type="PANTHER" id="PTHR34059:SF1">
    <property type="entry name" value="EXPRESSED PROTEIN"/>
    <property type="match status" value="1"/>
</dbReference>
<feature type="region of interest" description="Disordered" evidence="1">
    <location>
        <begin position="276"/>
        <end position="356"/>
    </location>
</feature>
<evidence type="ECO:0000313" key="4">
    <source>
        <dbReference type="Proteomes" id="UP001187471"/>
    </source>
</evidence>
<gene>
    <name evidence="3" type="ORF">RJ640_012902</name>
</gene>
<keyword evidence="2" id="KW-1133">Transmembrane helix</keyword>
<reference evidence="3" key="1">
    <citation type="submission" date="2022-12" db="EMBL/GenBank/DDBJ databases">
        <title>Draft genome assemblies for two species of Escallonia (Escalloniales).</title>
        <authorList>
            <person name="Chanderbali A."/>
            <person name="Dervinis C."/>
            <person name="Anghel I."/>
            <person name="Soltis D."/>
            <person name="Soltis P."/>
            <person name="Zapata F."/>
        </authorList>
    </citation>
    <scope>NUCLEOTIDE SEQUENCE</scope>
    <source>
        <strain evidence="3">UCBG92.1500</strain>
        <tissue evidence="3">Leaf</tissue>
    </source>
</reference>
<dbReference type="EMBL" id="JAVXUO010001499">
    <property type="protein sequence ID" value="KAK2981620.1"/>
    <property type="molecule type" value="Genomic_DNA"/>
</dbReference>
<dbReference type="AlphaFoldDB" id="A0AA88RG87"/>
<evidence type="ECO:0000313" key="3">
    <source>
        <dbReference type="EMBL" id="KAK2981620.1"/>
    </source>
</evidence>
<dbReference type="Pfam" id="PF05553">
    <property type="entry name" value="DUF761"/>
    <property type="match status" value="1"/>
</dbReference>
<proteinExistence type="predicted"/>
<name>A0AA88RG87_9ASTE</name>
<evidence type="ECO:0000256" key="2">
    <source>
        <dbReference type="SAM" id="Phobius"/>
    </source>
</evidence>
<organism evidence="3 4">
    <name type="scientific">Escallonia rubra</name>
    <dbReference type="NCBI Taxonomy" id="112253"/>
    <lineage>
        <taxon>Eukaryota</taxon>
        <taxon>Viridiplantae</taxon>
        <taxon>Streptophyta</taxon>
        <taxon>Embryophyta</taxon>
        <taxon>Tracheophyta</taxon>
        <taxon>Spermatophyta</taxon>
        <taxon>Magnoliopsida</taxon>
        <taxon>eudicotyledons</taxon>
        <taxon>Gunneridae</taxon>
        <taxon>Pentapetalae</taxon>
        <taxon>asterids</taxon>
        <taxon>campanulids</taxon>
        <taxon>Escalloniales</taxon>
        <taxon>Escalloniaceae</taxon>
        <taxon>Escallonia</taxon>
    </lineage>
</organism>
<evidence type="ECO:0000256" key="1">
    <source>
        <dbReference type="SAM" id="MobiDB-lite"/>
    </source>
</evidence>
<keyword evidence="2" id="KW-0812">Transmembrane</keyword>
<protein>
    <recommendedName>
        <fullName evidence="5">Hydroxyproline-rich glycoprotein family protein</fullName>
    </recommendedName>
</protein>
<dbReference type="Proteomes" id="UP001187471">
    <property type="component" value="Unassembled WGS sequence"/>
</dbReference>
<feature type="compositionally biased region" description="Pro residues" evidence="1">
    <location>
        <begin position="333"/>
        <end position="345"/>
    </location>
</feature>
<feature type="transmembrane region" description="Helical" evidence="2">
    <location>
        <begin position="33"/>
        <end position="54"/>
    </location>
</feature>
<accession>A0AA88RG87</accession>
<comment type="caution">
    <text evidence="3">The sequence shown here is derived from an EMBL/GenBank/DDBJ whole genome shotgun (WGS) entry which is preliminary data.</text>
</comment>
<feature type="compositionally biased region" description="Low complexity" evidence="1">
    <location>
        <begin position="195"/>
        <end position="205"/>
    </location>
</feature>
<evidence type="ECO:0008006" key="5">
    <source>
        <dbReference type="Google" id="ProtNLM"/>
    </source>
</evidence>